<evidence type="ECO:0000313" key="1">
    <source>
        <dbReference type="EMBL" id="MCX2739007.1"/>
    </source>
</evidence>
<keyword evidence="2" id="KW-1185">Reference proteome</keyword>
<comment type="caution">
    <text evidence="1">The sequence shown here is derived from an EMBL/GenBank/DDBJ whole genome shotgun (WGS) entry which is preliminary data.</text>
</comment>
<accession>A0ABT3RAW6</accession>
<dbReference type="SUPFAM" id="SSF56300">
    <property type="entry name" value="Metallo-dependent phosphatases"/>
    <property type="match status" value="1"/>
</dbReference>
<dbReference type="Gene3D" id="3.60.21.10">
    <property type="match status" value="1"/>
</dbReference>
<dbReference type="InterPro" id="IPR029052">
    <property type="entry name" value="Metallo-depent_PP-like"/>
</dbReference>
<evidence type="ECO:0008006" key="3">
    <source>
        <dbReference type="Google" id="ProtNLM"/>
    </source>
</evidence>
<gene>
    <name evidence="1" type="ORF">OO017_03535</name>
</gene>
<dbReference type="RefSeq" id="WP_266051065.1">
    <property type="nucleotide sequence ID" value="NZ_JAPFQO010000002.1"/>
</dbReference>
<organism evidence="1 2">
    <name type="scientific">Pontibacter anaerobius</name>
    <dbReference type="NCBI Taxonomy" id="2993940"/>
    <lineage>
        <taxon>Bacteria</taxon>
        <taxon>Pseudomonadati</taxon>
        <taxon>Bacteroidota</taxon>
        <taxon>Cytophagia</taxon>
        <taxon>Cytophagales</taxon>
        <taxon>Hymenobacteraceae</taxon>
        <taxon>Pontibacter</taxon>
    </lineage>
</organism>
<protein>
    <recommendedName>
        <fullName evidence="3">5'-nucleotidase</fullName>
    </recommendedName>
</protein>
<sequence>MKKQLTILQLNDSHAYLEPHQEMFWEGGGKVYRTAGGFVRVAGYFTKVREEEREA</sequence>
<reference evidence="1 2" key="1">
    <citation type="submission" date="2022-11" db="EMBL/GenBank/DDBJ databases">
        <title>The characterization of three novel Bacteroidetes species and genomic analysis of their roles in tidal elemental geochemical cycles.</title>
        <authorList>
            <person name="Ma K.-J."/>
        </authorList>
    </citation>
    <scope>NUCLEOTIDE SEQUENCE [LARGE SCALE GENOMIC DNA]</scope>
    <source>
        <strain evidence="1 2">M82</strain>
    </source>
</reference>
<dbReference type="EMBL" id="JAPFQO010000002">
    <property type="protein sequence ID" value="MCX2739007.1"/>
    <property type="molecule type" value="Genomic_DNA"/>
</dbReference>
<name>A0ABT3RAW6_9BACT</name>
<proteinExistence type="predicted"/>
<dbReference type="Proteomes" id="UP001207228">
    <property type="component" value="Unassembled WGS sequence"/>
</dbReference>
<evidence type="ECO:0000313" key="2">
    <source>
        <dbReference type="Proteomes" id="UP001207228"/>
    </source>
</evidence>